<comment type="caution">
    <text evidence="2">The sequence shown here is derived from an EMBL/GenBank/DDBJ whole genome shotgun (WGS) entry which is preliminary data.</text>
</comment>
<proteinExistence type="predicted"/>
<dbReference type="EMBL" id="JASSZA010000012">
    <property type="protein sequence ID" value="KAK2096013.1"/>
    <property type="molecule type" value="Genomic_DNA"/>
</dbReference>
<evidence type="ECO:0000256" key="1">
    <source>
        <dbReference type="SAM" id="MobiDB-lite"/>
    </source>
</evidence>
<evidence type="ECO:0000313" key="3">
    <source>
        <dbReference type="Proteomes" id="UP001266305"/>
    </source>
</evidence>
<name>A0ABQ9UFZ7_SAGOE</name>
<reference evidence="2 3" key="1">
    <citation type="submission" date="2023-05" db="EMBL/GenBank/DDBJ databases">
        <title>B98-5 Cell Line De Novo Hybrid Assembly: An Optical Mapping Approach.</title>
        <authorList>
            <person name="Kananen K."/>
            <person name="Auerbach J.A."/>
            <person name="Kautto E."/>
            <person name="Blachly J.S."/>
        </authorList>
    </citation>
    <scope>NUCLEOTIDE SEQUENCE [LARGE SCALE GENOMIC DNA]</scope>
    <source>
        <strain evidence="2">B95-8</strain>
        <tissue evidence="2">Cell line</tissue>
    </source>
</reference>
<sequence length="161" mass="18173">MVRMLGPVSCVCEKSQGRLEEAGTAAICGSKAVQCRAGQASGLKNAGVALPSLESQCRFLSMEVMNDTFPSLIFTENEKDWSRCRQTFSRKQTSPRVTSAQISKRGSWRTSDSNSWDSWTCLKEERENRFFSWPLNSEHCLVSRQTKYCKEVFEHSGRDDG</sequence>
<evidence type="ECO:0000313" key="2">
    <source>
        <dbReference type="EMBL" id="KAK2096013.1"/>
    </source>
</evidence>
<dbReference type="Proteomes" id="UP001266305">
    <property type="component" value="Unassembled WGS sequence"/>
</dbReference>
<organism evidence="2 3">
    <name type="scientific">Saguinus oedipus</name>
    <name type="common">Cotton-top tamarin</name>
    <name type="synonym">Oedipomidas oedipus</name>
    <dbReference type="NCBI Taxonomy" id="9490"/>
    <lineage>
        <taxon>Eukaryota</taxon>
        <taxon>Metazoa</taxon>
        <taxon>Chordata</taxon>
        <taxon>Craniata</taxon>
        <taxon>Vertebrata</taxon>
        <taxon>Euteleostomi</taxon>
        <taxon>Mammalia</taxon>
        <taxon>Eutheria</taxon>
        <taxon>Euarchontoglires</taxon>
        <taxon>Primates</taxon>
        <taxon>Haplorrhini</taxon>
        <taxon>Platyrrhini</taxon>
        <taxon>Cebidae</taxon>
        <taxon>Callitrichinae</taxon>
        <taxon>Saguinus</taxon>
    </lineage>
</organism>
<accession>A0ABQ9UFZ7</accession>
<feature type="region of interest" description="Disordered" evidence="1">
    <location>
        <begin position="92"/>
        <end position="114"/>
    </location>
</feature>
<keyword evidence="3" id="KW-1185">Reference proteome</keyword>
<gene>
    <name evidence="2" type="ORF">P7K49_025047</name>
</gene>
<protein>
    <submittedName>
        <fullName evidence="2">Uncharacterized protein</fullName>
    </submittedName>
</protein>